<gene>
    <name evidence="6" type="ordered locus">Nitsa_1457</name>
</gene>
<evidence type="ECO:0000313" key="7">
    <source>
        <dbReference type="Proteomes" id="UP000008633"/>
    </source>
</evidence>
<dbReference type="SUPFAM" id="SSF51905">
    <property type="entry name" value="FAD/NAD(P)-binding domain"/>
    <property type="match status" value="1"/>
</dbReference>
<dbReference type="Proteomes" id="UP000008633">
    <property type="component" value="Chromosome"/>
</dbReference>
<dbReference type="RefSeq" id="WP_013554395.1">
    <property type="nucleotide sequence ID" value="NC_014935.1"/>
</dbReference>
<dbReference type="SUPFAM" id="SSF160996">
    <property type="entry name" value="HI0933 insert domain-like"/>
    <property type="match status" value="1"/>
</dbReference>
<dbReference type="PANTHER" id="PTHR42887:SF2">
    <property type="entry name" value="OS12G0638800 PROTEIN"/>
    <property type="match status" value="1"/>
</dbReference>
<dbReference type="EMBL" id="CP002452">
    <property type="protein sequence ID" value="ADV46706.1"/>
    <property type="molecule type" value="Genomic_DNA"/>
</dbReference>
<evidence type="ECO:0000256" key="3">
    <source>
        <dbReference type="ARBA" id="ARBA00022827"/>
    </source>
</evidence>
<evidence type="ECO:0000259" key="4">
    <source>
        <dbReference type="Pfam" id="PF03486"/>
    </source>
</evidence>
<evidence type="ECO:0000256" key="1">
    <source>
        <dbReference type="ARBA" id="ARBA00001974"/>
    </source>
</evidence>
<feature type="domain" description="RsdA/BaiN/AoA(So)-like insert" evidence="5">
    <location>
        <begin position="189"/>
        <end position="327"/>
    </location>
</feature>
<keyword evidence="3" id="KW-0274">FAD</keyword>
<feature type="domain" description="RsdA/BaiN/AoA(So)-like Rossmann fold-like" evidence="4">
    <location>
        <begin position="8"/>
        <end position="380"/>
    </location>
</feature>
<dbReference type="Gene3D" id="2.40.30.10">
    <property type="entry name" value="Translation factors"/>
    <property type="match status" value="1"/>
</dbReference>
<organism evidence="6 7">
    <name type="scientific">Nitratifractor salsuginis (strain DSM 16511 / JCM 12458 / E9I37-1)</name>
    <dbReference type="NCBI Taxonomy" id="749222"/>
    <lineage>
        <taxon>Bacteria</taxon>
        <taxon>Pseudomonadati</taxon>
        <taxon>Campylobacterota</taxon>
        <taxon>Epsilonproteobacteria</taxon>
        <taxon>Campylobacterales</taxon>
        <taxon>Sulfurovaceae</taxon>
        <taxon>Nitratifractor</taxon>
    </lineage>
</organism>
<reference evidence="6 7" key="1">
    <citation type="journal article" date="2011" name="Stand. Genomic Sci.">
        <title>Complete genome sequence of Nitratifractor salsuginis type strain (E9I37-1).</title>
        <authorList>
            <person name="Anderson I."/>
            <person name="Sikorski J."/>
            <person name="Zeytun A."/>
            <person name="Nolan M."/>
            <person name="Lapidus A."/>
            <person name="Lucas S."/>
            <person name="Hammon N."/>
            <person name="Deshpande S."/>
            <person name="Cheng J.F."/>
            <person name="Tapia R."/>
            <person name="Han C."/>
            <person name="Goodwin L."/>
            <person name="Pitluck S."/>
            <person name="Liolios K."/>
            <person name="Pagani I."/>
            <person name="Ivanova N."/>
            <person name="Huntemann M."/>
            <person name="Mavromatis K."/>
            <person name="Ovchinikova G."/>
            <person name="Pati A."/>
            <person name="Chen A."/>
            <person name="Palaniappan K."/>
            <person name="Land M."/>
            <person name="Hauser L."/>
            <person name="Brambilla E.M."/>
            <person name="Ngatchou-Djao O.D."/>
            <person name="Rohde M."/>
            <person name="Tindall B.J."/>
            <person name="Goker M."/>
            <person name="Detter J.C."/>
            <person name="Woyke T."/>
            <person name="Bristow J."/>
            <person name="Eisen J.A."/>
            <person name="Markowitz V."/>
            <person name="Hugenholtz P."/>
            <person name="Klenk H.P."/>
            <person name="Kyrpides N.C."/>
        </authorList>
    </citation>
    <scope>NUCLEOTIDE SEQUENCE [LARGE SCALE GENOMIC DNA]</scope>
    <source>
        <strain evidence="7">DSM 16511 / JCM 12458 / E9I37-1</strain>
    </source>
</reference>
<dbReference type="InterPro" id="IPR023166">
    <property type="entry name" value="BaiN-like_dom_sf"/>
</dbReference>
<dbReference type="Pfam" id="PF03486">
    <property type="entry name" value="HI0933_like"/>
    <property type="match status" value="1"/>
</dbReference>
<dbReference type="HOGENOM" id="CLU_025174_2_0_7"/>
<evidence type="ECO:0000259" key="5">
    <source>
        <dbReference type="Pfam" id="PF22780"/>
    </source>
</evidence>
<dbReference type="InterPro" id="IPR036188">
    <property type="entry name" value="FAD/NAD-bd_sf"/>
</dbReference>
<dbReference type="InterPro" id="IPR057661">
    <property type="entry name" value="RsdA/BaiN/AoA(So)_Rossmann"/>
</dbReference>
<dbReference type="eggNOG" id="COG2081">
    <property type="taxonomic scope" value="Bacteria"/>
</dbReference>
<protein>
    <submittedName>
        <fullName evidence="6">HI0933 family protein</fullName>
    </submittedName>
</protein>
<sequence>MKSTKTVDLAILGAGASGLMLASLLQNRKNVCLIDGNPAPGAKIAVSGGGRCNLCNAHLDPSYYRGDAKVLRSVFGRYDQHWLLRWFHERGVETRLEKGSQYFAKERSRAVLDALQRAARGVETLYGFRVKEIRKEAEGFSLIPERGRALRCRRLVIASGGLSFPKLGASGIGLEFAKESGHPVEPTAPALVGFTLQPAQAFFKSLSGVAVEAEVRVARRCWRDRLLFAHRGISGPAVLNASLWWERGEISIDFLPGFDLNEIRSERKNLSTLLPLPKRAALAFLKVLQIRDRPCRQLGRAEWERLEGLHDYRFAPAGTFGYSKAEVTRGGVGLSRIDPLTMESRLVPGLYFLGEVLDVTGELGGYNFQWAFSSAAVCAEALNE</sequence>
<comment type="cofactor">
    <cofactor evidence="1">
        <name>FAD</name>
        <dbReference type="ChEBI" id="CHEBI:57692"/>
    </cofactor>
</comment>
<keyword evidence="2" id="KW-0285">Flavoprotein</keyword>
<name>E6WZR5_NITSE</name>
<dbReference type="Pfam" id="PF22780">
    <property type="entry name" value="HI0933_like_1st"/>
    <property type="match status" value="1"/>
</dbReference>
<dbReference type="InterPro" id="IPR004792">
    <property type="entry name" value="BaiN-like"/>
</dbReference>
<dbReference type="PANTHER" id="PTHR42887">
    <property type="entry name" value="OS12G0638800 PROTEIN"/>
    <property type="match status" value="1"/>
</dbReference>
<dbReference type="InterPro" id="IPR055178">
    <property type="entry name" value="RsdA/BaiN/AoA(So)-like_dom"/>
</dbReference>
<evidence type="ECO:0000313" key="6">
    <source>
        <dbReference type="EMBL" id="ADV46706.1"/>
    </source>
</evidence>
<reference evidence="7" key="2">
    <citation type="submission" date="2011-01" db="EMBL/GenBank/DDBJ databases">
        <title>The complete genome of Nitratifractor salsuginis DSM 16511.</title>
        <authorList>
            <consortium name="US DOE Joint Genome Institute (JGI-PGF)"/>
            <person name="Lucas S."/>
            <person name="Copeland A."/>
            <person name="Lapidus A."/>
            <person name="Bruce D."/>
            <person name="Goodwin L."/>
            <person name="Pitluck S."/>
            <person name="Kyrpides N."/>
            <person name="Mavromatis K."/>
            <person name="Ivanova N."/>
            <person name="Mikhailova N."/>
            <person name="Zeytun A."/>
            <person name="Detter J.C."/>
            <person name="Tapia R."/>
            <person name="Han C."/>
            <person name="Land M."/>
            <person name="Hauser L."/>
            <person name="Markowitz V."/>
            <person name="Cheng J.-F."/>
            <person name="Hugenholtz P."/>
            <person name="Woyke T."/>
            <person name="Wu D."/>
            <person name="Tindall B."/>
            <person name="Schuetze A."/>
            <person name="Brambilla E."/>
            <person name="Klenk H.-P."/>
            <person name="Eisen J.A."/>
        </authorList>
    </citation>
    <scope>NUCLEOTIDE SEQUENCE [LARGE SCALE GENOMIC DNA]</scope>
    <source>
        <strain evidence="7">DSM 16511 / JCM 12458 / E9I37-1</strain>
    </source>
</reference>
<evidence type="ECO:0000256" key="2">
    <source>
        <dbReference type="ARBA" id="ARBA00022630"/>
    </source>
</evidence>
<accession>E6WZR5</accession>
<keyword evidence="7" id="KW-1185">Reference proteome</keyword>
<proteinExistence type="predicted"/>
<dbReference type="Gene3D" id="1.10.8.260">
    <property type="entry name" value="HI0933 insert domain-like"/>
    <property type="match status" value="1"/>
</dbReference>
<dbReference type="AlphaFoldDB" id="E6WZR5"/>
<dbReference type="STRING" id="749222.Nitsa_1457"/>
<dbReference type="Gene3D" id="3.50.50.60">
    <property type="entry name" value="FAD/NAD(P)-binding domain"/>
    <property type="match status" value="1"/>
</dbReference>
<dbReference type="NCBIfam" id="TIGR00275">
    <property type="entry name" value="aminoacetone oxidase family FAD-binding enzyme"/>
    <property type="match status" value="1"/>
</dbReference>
<dbReference type="KEGG" id="nsa:Nitsa_1457"/>